<proteinExistence type="predicted"/>
<feature type="domain" description="Xylose isomerase-like TIM barrel" evidence="1">
    <location>
        <begin position="99"/>
        <end position="261"/>
    </location>
</feature>
<dbReference type="KEGG" id="sgbi:P3F81_07855"/>
<evidence type="ECO:0000259" key="1">
    <source>
        <dbReference type="Pfam" id="PF01261"/>
    </source>
</evidence>
<name>A0A9Y2AHF4_9FIRM</name>
<protein>
    <submittedName>
        <fullName evidence="2">TIM barrel protein</fullName>
    </submittedName>
</protein>
<dbReference type="Gene3D" id="3.20.20.150">
    <property type="entry name" value="Divalent-metal-dependent TIM barrel enzymes"/>
    <property type="match status" value="1"/>
</dbReference>
<dbReference type="SUPFAM" id="SSF51658">
    <property type="entry name" value="Xylose isomerase-like"/>
    <property type="match status" value="1"/>
</dbReference>
<dbReference type="InterPro" id="IPR013022">
    <property type="entry name" value="Xyl_isomerase-like_TIM-brl"/>
</dbReference>
<dbReference type="AlphaFoldDB" id="A0A9Y2AHF4"/>
<dbReference type="Pfam" id="PF01261">
    <property type="entry name" value="AP_endonuc_2"/>
    <property type="match status" value="1"/>
</dbReference>
<evidence type="ECO:0000313" key="3">
    <source>
        <dbReference type="Proteomes" id="UP001243623"/>
    </source>
</evidence>
<dbReference type="Proteomes" id="UP001243623">
    <property type="component" value="Chromosome"/>
</dbReference>
<evidence type="ECO:0000313" key="2">
    <source>
        <dbReference type="EMBL" id="WIW69831.1"/>
    </source>
</evidence>
<dbReference type="InterPro" id="IPR036237">
    <property type="entry name" value="Xyl_isomerase-like_sf"/>
</dbReference>
<reference evidence="2" key="1">
    <citation type="submission" date="2023-03" db="EMBL/GenBank/DDBJ databases">
        <title>Selenobaculum gbiensis gen. nov. sp. nov., a new bacterium isolated from the gut microbiota of IBD patient.</title>
        <authorList>
            <person name="Yeo S."/>
            <person name="Park H."/>
            <person name="Huh C.S."/>
        </authorList>
    </citation>
    <scope>NUCLEOTIDE SEQUENCE</scope>
    <source>
        <strain evidence="2">ICN-92133</strain>
    </source>
</reference>
<sequence length="319" mass="37441">MLELVNLSNYSMDNNLIKNDAKELGKFLKQNNLDGIEMMLWEPWDSNLHPEKFIYGVHLRFWSDWLDFWLGNSQGLKLSFPNTDAIKSCFGGLTRNDWLALYKENISAAIKMNPKYLVFHVSQARKEELYHWKFHYKDNMVIEAIIELVNDLSDVIPEGVTLLFENLWWPGLTLLDRNIVEKLMAGIQHKNKGIMLDTGHLMNTNQNLVTQEDGVEYILQVLNNLGAESRYIKGIHLHYSLSGEYVKKIRQENITRDYSIGNIMEHVLKIDEHLPFTTQTVQKIVEKIQPQYLVHEFMQTSTLDWQTKVRTQQRALRKF</sequence>
<accession>A0A9Y2AHF4</accession>
<gene>
    <name evidence="2" type="ORF">P3F81_07855</name>
</gene>
<dbReference type="EMBL" id="CP120678">
    <property type="protein sequence ID" value="WIW69831.1"/>
    <property type="molecule type" value="Genomic_DNA"/>
</dbReference>
<dbReference type="RefSeq" id="WP_147669851.1">
    <property type="nucleotide sequence ID" value="NZ_CP120678.1"/>
</dbReference>
<organism evidence="2 3">
    <name type="scientific">Selenobaculum gibii</name>
    <dbReference type="NCBI Taxonomy" id="3054208"/>
    <lineage>
        <taxon>Bacteria</taxon>
        <taxon>Bacillati</taxon>
        <taxon>Bacillota</taxon>
        <taxon>Negativicutes</taxon>
        <taxon>Selenomonadales</taxon>
        <taxon>Selenomonadaceae</taxon>
        <taxon>Selenobaculum</taxon>
    </lineage>
</organism>
<keyword evidence="3" id="KW-1185">Reference proteome</keyword>